<accession>A0A0E9X005</accession>
<name>A0A0E9X005_ANGAN</name>
<dbReference type="AlphaFoldDB" id="A0A0E9X005"/>
<dbReference type="EMBL" id="GBXM01012658">
    <property type="protein sequence ID" value="JAH95919.1"/>
    <property type="molecule type" value="Transcribed_RNA"/>
</dbReference>
<reference evidence="2" key="1">
    <citation type="submission" date="2014-11" db="EMBL/GenBank/DDBJ databases">
        <authorList>
            <person name="Amaro Gonzalez C."/>
        </authorList>
    </citation>
    <scope>NUCLEOTIDE SEQUENCE</scope>
</reference>
<proteinExistence type="predicted"/>
<organism evidence="2">
    <name type="scientific">Anguilla anguilla</name>
    <name type="common">European freshwater eel</name>
    <name type="synonym">Muraena anguilla</name>
    <dbReference type="NCBI Taxonomy" id="7936"/>
    <lineage>
        <taxon>Eukaryota</taxon>
        <taxon>Metazoa</taxon>
        <taxon>Chordata</taxon>
        <taxon>Craniata</taxon>
        <taxon>Vertebrata</taxon>
        <taxon>Euteleostomi</taxon>
        <taxon>Actinopterygii</taxon>
        <taxon>Neopterygii</taxon>
        <taxon>Teleostei</taxon>
        <taxon>Anguilliformes</taxon>
        <taxon>Anguillidae</taxon>
        <taxon>Anguilla</taxon>
    </lineage>
</organism>
<protein>
    <submittedName>
        <fullName evidence="2">Uncharacterized protein</fullName>
    </submittedName>
</protein>
<keyword evidence="1" id="KW-1133">Transmembrane helix</keyword>
<feature type="transmembrane region" description="Helical" evidence="1">
    <location>
        <begin position="12"/>
        <end position="36"/>
    </location>
</feature>
<keyword evidence="1" id="KW-0472">Membrane</keyword>
<evidence type="ECO:0000313" key="2">
    <source>
        <dbReference type="EMBL" id="JAH95919.1"/>
    </source>
</evidence>
<sequence>MTHEDILFLLKYFVIAISLSIRYVLLMLVYAVLAVVGGTKLLCLYLNNVNYRHSELSFSPTNVKSECLMCS</sequence>
<keyword evidence="1" id="KW-0812">Transmembrane</keyword>
<evidence type="ECO:0000256" key="1">
    <source>
        <dbReference type="SAM" id="Phobius"/>
    </source>
</evidence>
<reference evidence="2" key="2">
    <citation type="journal article" date="2015" name="Fish Shellfish Immunol.">
        <title>Early steps in the European eel (Anguilla anguilla)-Vibrio vulnificus interaction in the gills: Role of the RtxA13 toxin.</title>
        <authorList>
            <person name="Callol A."/>
            <person name="Pajuelo D."/>
            <person name="Ebbesson L."/>
            <person name="Teles M."/>
            <person name="MacKenzie S."/>
            <person name="Amaro C."/>
        </authorList>
    </citation>
    <scope>NUCLEOTIDE SEQUENCE</scope>
</reference>